<organism evidence="1 2">
    <name type="scientific">Cyclobacterium lianum</name>
    <dbReference type="NCBI Taxonomy" id="388280"/>
    <lineage>
        <taxon>Bacteria</taxon>
        <taxon>Pseudomonadati</taxon>
        <taxon>Bacteroidota</taxon>
        <taxon>Cytophagia</taxon>
        <taxon>Cytophagales</taxon>
        <taxon>Cyclobacteriaceae</taxon>
        <taxon>Cyclobacterium</taxon>
    </lineage>
</organism>
<dbReference type="OrthoDB" id="1005072at2"/>
<dbReference type="STRING" id="388280.SAMN04488057_11366"/>
<evidence type="ECO:0008006" key="3">
    <source>
        <dbReference type="Google" id="ProtNLM"/>
    </source>
</evidence>
<name>A0A1M7Q2F5_9BACT</name>
<dbReference type="InterPro" id="IPR021272">
    <property type="entry name" value="DUF2851"/>
</dbReference>
<protein>
    <recommendedName>
        <fullName evidence="3">DUF2851 domain-containing protein</fullName>
    </recommendedName>
</protein>
<accession>A0A1M7Q2F5</accession>
<dbReference type="Pfam" id="PF11013">
    <property type="entry name" value="DUF2851"/>
    <property type="match status" value="1"/>
</dbReference>
<dbReference type="EMBL" id="FRCY01000013">
    <property type="protein sequence ID" value="SHN24448.1"/>
    <property type="molecule type" value="Genomic_DNA"/>
</dbReference>
<dbReference type="RefSeq" id="WP_073096374.1">
    <property type="nucleotide sequence ID" value="NZ_FRCY01000013.1"/>
</dbReference>
<proteinExistence type="predicted"/>
<keyword evidence="2" id="KW-1185">Reference proteome</keyword>
<evidence type="ECO:0000313" key="1">
    <source>
        <dbReference type="EMBL" id="SHN24448.1"/>
    </source>
</evidence>
<gene>
    <name evidence="1" type="ORF">SAMN04488057_11366</name>
</gene>
<dbReference type="Proteomes" id="UP000184513">
    <property type="component" value="Unassembled WGS sequence"/>
</dbReference>
<reference evidence="1 2" key="1">
    <citation type="submission" date="2016-11" db="EMBL/GenBank/DDBJ databases">
        <authorList>
            <person name="Jaros S."/>
            <person name="Januszkiewicz K."/>
            <person name="Wedrychowicz H."/>
        </authorList>
    </citation>
    <scope>NUCLEOTIDE SEQUENCE [LARGE SCALE GENOMIC DNA]</scope>
    <source>
        <strain evidence="1 2">CGMCC 1.6102</strain>
    </source>
</reference>
<evidence type="ECO:0000313" key="2">
    <source>
        <dbReference type="Proteomes" id="UP000184513"/>
    </source>
</evidence>
<sequence>MVQFQEDFLHLVWKYQYFDKKGLATSSGLPLSIQKIGWHNQHEGPDFKEAEIILGGIKNYGHVEIHLKASDWKAHHHHKDPAYNSVVLHVVWDLDEEVFRADGTAIPTLSLSGKVPFDVIRNYEKLLFSPNKLLCSEALAEVPAILKFSMLEKALVERMQEKSRMVLSLLDKNGQDWEETAYQWLFQAFGFKTNAGPMLKLARSLPYKLIKKNAGNLTLVEAMIFGQAGMINPTLGLETGYQDTLKTHFDFLQRKYSLKNKLFGSEWKFMKVRPGNFPSLRLAQLAALLNQTPNLFSNVLYELDNQAAFKDIFVFELSDYWRQHYHFGKSMKRKFRPGLSPAVLDLLAINFVIPLWYAYGRYADLNQWQEKCFNFLQEVSAEKNSLTDIFLAVGWPPGNAFDSQGMLGLYHGYCAKRKCLYCKIGQNLLRPNLK</sequence>
<dbReference type="AlphaFoldDB" id="A0A1M7Q2F5"/>